<dbReference type="AlphaFoldDB" id="A0A3Q7G2I8"/>
<reference evidence="1" key="2">
    <citation type="submission" date="2019-01" db="UniProtKB">
        <authorList>
            <consortium name="EnsemblPlants"/>
        </authorList>
    </citation>
    <scope>IDENTIFICATION</scope>
    <source>
        <strain evidence="1">cv. Heinz 1706</strain>
    </source>
</reference>
<evidence type="ECO:0000313" key="1">
    <source>
        <dbReference type="EnsemblPlants" id="Solyc04g045475.1.1"/>
    </source>
</evidence>
<dbReference type="Gramene" id="Solyc04g045475.1.1">
    <property type="protein sequence ID" value="Solyc04g045475.1.1"/>
    <property type="gene ID" value="Solyc04g045475.1"/>
</dbReference>
<name>A0A3Q7G2I8_SOLLC</name>
<accession>A0A3Q7G2I8</accession>
<dbReference type="InterPro" id="IPR024709">
    <property type="entry name" value="FucosylTrfase_pln"/>
</dbReference>
<proteinExistence type="predicted"/>
<dbReference type="EnsemblPlants" id="Solyc04g045475.1.1">
    <property type="protein sequence ID" value="Solyc04g045475.1.1"/>
    <property type="gene ID" value="Solyc04g045475.1"/>
</dbReference>
<sequence>MTQISPSHRTRTCKTEKRQYTAGSIIRWNDFKSQLQDMLHHSDTKGVELKKPSSSLYTFPMPDCMCKHADVKSASGNRRRLV</sequence>
<protein>
    <submittedName>
        <fullName evidence="1">Uncharacterized protein</fullName>
    </submittedName>
</protein>
<organism evidence="1">
    <name type="scientific">Solanum lycopersicum</name>
    <name type="common">Tomato</name>
    <name type="synonym">Lycopersicon esculentum</name>
    <dbReference type="NCBI Taxonomy" id="4081"/>
    <lineage>
        <taxon>Eukaryota</taxon>
        <taxon>Viridiplantae</taxon>
        <taxon>Streptophyta</taxon>
        <taxon>Embryophyta</taxon>
        <taxon>Tracheophyta</taxon>
        <taxon>Spermatophyta</taxon>
        <taxon>Magnoliopsida</taxon>
        <taxon>eudicotyledons</taxon>
        <taxon>Gunneridae</taxon>
        <taxon>Pentapetalae</taxon>
        <taxon>asterids</taxon>
        <taxon>lamiids</taxon>
        <taxon>Solanales</taxon>
        <taxon>Solanaceae</taxon>
        <taxon>Solanoideae</taxon>
        <taxon>Solaneae</taxon>
        <taxon>Solanum</taxon>
        <taxon>Solanum subgen. Lycopersicon</taxon>
    </lineage>
</organism>
<dbReference type="STRING" id="4081.A0A3Q7G2I8"/>
<dbReference type="PANTHER" id="PTHR31288:SF22">
    <property type="entry name" value="O-FUCOSYLTRANSFERASE 9"/>
    <property type="match status" value="1"/>
</dbReference>
<dbReference type="PANTHER" id="PTHR31288">
    <property type="entry name" value="O-FUCOSYLTRANSFERASE FAMILY PROTEIN"/>
    <property type="match status" value="1"/>
</dbReference>
<reference evidence="1" key="1">
    <citation type="journal article" date="2012" name="Nature">
        <title>The tomato genome sequence provides insights into fleshy fruit evolution.</title>
        <authorList>
            <consortium name="Tomato Genome Consortium"/>
        </authorList>
    </citation>
    <scope>NUCLEOTIDE SEQUENCE [LARGE SCALE GENOMIC DNA]</scope>
    <source>
        <strain evidence="1">cv. Heinz 1706</strain>
    </source>
</reference>
<dbReference type="InParanoid" id="A0A3Q7G2I8"/>
<evidence type="ECO:0000313" key="2">
    <source>
        <dbReference type="Proteomes" id="UP000004994"/>
    </source>
</evidence>
<keyword evidence="2" id="KW-1185">Reference proteome</keyword>
<dbReference type="Proteomes" id="UP000004994">
    <property type="component" value="Chromosome 4"/>
</dbReference>